<feature type="domain" description="Peptidase M48" evidence="8">
    <location>
        <begin position="121"/>
        <end position="206"/>
    </location>
</feature>
<keyword evidence="2" id="KW-0479">Metal-binding</keyword>
<dbReference type="AlphaFoldDB" id="A0A378X1L1"/>
<comment type="cofactor">
    <cofactor evidence="6">
        <name>Zn(2+)</name>
        <dbReference type="ChEBI" id="CHEBI:29105"/>
    </cofactor>
    <text evidence="6">Binds 1 zinc ion per subunit.</text>
</comment>
<dbReference type="InterPro" id="IPR052173">
    <property type="entry name" value="Beta-lactam_resp_regulator"/>
</dbReference>
<dbReference type="GO" id="GO:0004222">
    <property type="term" value="F:metalloendopeptidase activity"/>
    <property type="evidence" value="ECO:0007669"/>
    <property type="project" value="InterPro"/>
</dbReference>
<protein>
    <submittedName>
        <fullName evidence="9">Heat shock protein HtpX</fullName>
    </submittedName>
</protein>
<keyword evidence="5 6" id="KW-0482">Metalloprotease</keyword>
<keyword evidence="9" id="KW-0346">Stress response</keyword>
<dbReference type="GO" id="GO:0006508">
    <property type="term" value="P:proteolysis"/>
    <property type="evidence" value="ECO:0007669"/>
    <property type="project" value="UniProtKB-KW"/>
</dbReference>
<feature type="transmembrane region" description="Helical" evidence="7">
    <location>
        <begin position="91"/>
        <end position="113"/>
    </location>
</feature>
<keyword evidence="3 6" id="KW-0378">Hydrolase</keyword>
<evidence type="ECO:0000259" key="8">
    <source>
        <dbReference type="Pfam" id="PF01435"/>
    </source>
</evidence>
<dbReference type="PANTHER" id="PTHR34978">
    <property type="entry name" value="POSSIBLE SENSOR-TRANSDUCER PROTEIN BLAR"/>
    <property type="match status" value="1"/>
</dbReference>
<proteinExistence type="inferred from homology"/>
<name>A0A378X1L1_9NOCA</name>
<evidence type="ECO:0000313" key="9">
    <source>
        <dbReference type="EMBL" id="SUA47490.1"/>
    </source>
</evidence>
<evidence type="ECO:0000256" key="7">
    <source>
        <dbReference type="SAM" id="Phobius"/>
    </source>
</evidence>
<evidence type="ECO:0000256" key="6">
    <source>
        <dbReference type="RuleBase" id="RU003983"/>
    </source>
</evidence>
<dbReference type="OrthoDB" id="9785340at2"/>
<keyword evidence="7" id="KW-0812">Transmembrane</keyword>
<dbReference type="Pfam" id="PF01435">
    <property type="entry name" value="Peptidase_M48"/>
    <property type="match status" value="1"/>
</dbReference>
<reference evidence="9 10" key="1">
    <citation type="submission" date="2018-06" db="EMBL/GenBank/DDBJ databases">
        <authorList>
            <consortium name="Pathogen Informatics"/>
            <person name="Doyle S."/>
        </authorList>
    </citation>
    <scope>NUCLEOTIDE SEQUENCE [LARGE SCALE GENOMIC DNA]</scope>
    <source>
        <strain evidence="9 10">NCTC13184</strain>
    </source>
</reference>
<dbReference type="Proteomes" id="UP000255082">
    <property type="component" value="Unassembled WGS sequence"/>
</dbReference>
<dbReference type="GO" id="GO:0046872">
    <property type="term" value="F:metal ion binding"/>
    <property type="evidence" value="ECO:0007669"/>
    <property type="project" value="UniProtKB-KW"/>
</dbReference>
<dbReference type="PANTHER" id="PTHR34978:SF3">
    <property type="entry name" value="SLR0241 PROTEIN"/>
    <property type="match status" value="1"/>
</dbReference>
<feature type="transmembrane region" description="Helical" evidence="7">
    <location>
        <begin position="6"/>
        <end position="22"/>
    </location>
</feature>
<gene>
    <name evidence="9" type="ORF">NCTC13184_06031</name>
</gene>
<keyword evidence="4 6" id="KW-0862">Zinc</keyword>
<dbReference type="RefSeq" id="WP_128145531.1">
    <property type="nucleotide sequence ID" value="NZ_UGRU01000001.1"/>
</dbReference>
<keyword evidence="7" id="KW-0472">Membrane</keyword>
<dbReference type="InterPro" id="IPR001915">
    <property type="entry name" value="Peptidase_M48"/>
</dbReference>
<evidence type="ECO:0000256" key="5">
    <source>
        <dbReference type="ARBA" id="ARBA00023049"/>
    </source>
</evidence>
<sequence length="363" mass="38106">MSSAVCLLLYGFVVAVLAPSVLRRYTRDGIAPRLGLTAWLCAIVSVAVSWAAAIVVIVVDIAHDMSHPGETSILDSCLLQLHDAATGQYGAVIQVALLSLAAMATVAGGFLLARLTAGLLRARSVTHDHARMARVIGRHNSRLDVFVIDLDEPMAYCVAGKPDTVVVTQGVVEALDDAHLQAVLAHERAHLAGRHHVLLALTRGLAGLFPRIQLFRAGAVEVAQLAEMCADDVAARSHGNRTVTSALLVLSGAGERAGALGAAGTNVAARVERLTTNVRPQRRWATRLKLSAATTFATVGPLVAMVMSAVGLAVCTADEDQATALGSHIVAVALHQLGCDDHHPHAQPHTYSAIARTVSRPSH</sequence>
<evidence type="ECO:0000313" key="10">
    <source>
        <dbReference type="Proteomes" id="UP000255082"/>
    </source>
</evidence>
<comment type="similarity">
    <text evidence="6">Belongs to the peptidase M48 family.</text>
</comment>
<evidence type="ECO:0000256" key="2">
    <source>
        <dbReference type="ARBA" id="ARBA00022723"/>
    </source>
</evidence>
<organism evidence="9 10">
    <name type="scientific">Nocardia africana</name>
    <dbReference type="NCBI Taxonomy" id="134964"/>
    <lineage>
        <taxon>Bacteria</taxon>
        <taxon>Bacillati</taxon>
        <taxon>Actinomycetota</taxon>
        <taxon>Actinomycetes</taxon>
        <taxon>Mycobacteriales</taxon>
        <taxon>Nocardiaceae</taxon>
        <taxon>Nocardia</taxon>
    </lineage>
</organism>
<accession>A0A378X1L1</accession>
<evidence type="ECO:0000256" key="1">
    <source>
        <dbReference type="ARBA" id="ARBA00022670"/>
    </source>
</evidence>
<keyword evidence="1 6" id="KW-0645">Protease</keyword>
<feature type="transmembrane region" description="Helical" evidence="7">
    <location>
        <begin position="34"/>
        <end position="59"/>
    </location>
</feature>
<dbReference type="Gene3D" id="3.30.2010.10">
    <property type="entry name" value="Metalloproteases ('zincins'), catalytic domain"/>
    <property type="match status" value="1"/>
</dbReference>
<evidence type="ECO:0000256" key="3">
    <source>
        <dbReference type="ARBA" id="ARBA00022801"/>
    </source>
</evidence>
<feature type="transmembrane region" description="Helical" evidence="7">
    <location>
        <begin position="290"/>
        <end position="314"/>
    </location>
</feature>
<evidence type="ECO:0000256" key="4">
    <source>
        <dbReference type="ARBA" id="ARBA00022833"/>
    </source>
</evidence>
<keyword evidence="7" id="KW-1133">Transmembrane helix</keyword>
<dbReference type="EMBL" id="UGRU01000001">
    <property type="protein sequence ID" value="SUA47490.1"/>
    <property type="molecule type" value="Genomic_DNA"/>
</dbReference>
<dbReference type="CDD" id="cd07326">
    <property type="entry name" value="M56_BlaR1_MecR1_like"/>
    <property type="match status" value="1"/>
</dbReference>